<dbReference type="Pfam" id="PF13417">
    <property type="entry name" value="GST_N_3"/>
    <property type="match status" value="1"/>
</dbReference>
<dbReference type="SUPFAM" id="SSF52833">
    <property type="entry name" value="Thioredoxin-like"/>
    <property type="match status" value="1"/>
</dbReference>
<dbReference type="InterPro" id="IPR004046">
    <property type="entry name" value="GST_C"/>
</dbReference>
<evidence type="ECO:0000259" key="1">
    <source>
        <dbReference type="PROSITE" id="PS50404"/>
    </source>
</evidence>
<dbReference type="InterPro" id="IPR036249">
    <property type="entry name" value="Thioredoxin-like_sf"/>
</dbReference>
<dbReference type="PANTHER" id="PTHR43968:SF6">
    <property type="entry name" value="GLUTATHIONE S-TRANSFERASE OMEGA"/>
    <property type="match status" value="1"/>
</dbReference>
<keyword evidence="4" id="KW-1185">Reference proteome</keyword>
<dbReference type="InterPro" id="IPR036282">
    <property type="entry name" value="Glutathione-S-Trfase_C_sf"/>
</dbReference>
<feature type="domain" description="GST N-terminal" evidence="1">
    <location>
        <begin position="1"/>
        <end position="82"/>
    </location>
</feature>
<organism evidence="3 4">
    <name type="scientific">Methylomagnum ishizawai</name>
    <dbReference type="NCBI Taxonomy" id="1760988"/>
    <lineage>
        <taxon>Bacteria</taxon>
        <taxon>Pseudomonadati</taxon>
        <taxon>Pseudomonadota</taxon>
        <taxon>Gammaproteobacteria</taxon>
        <taxon>Methylococcales</taxon>
        <taxon>Methylococcaceae</taxon>
        <taxon>Methylomagnum</taxon>
    </lineage>
</organism>
<dbReference type="SUPFAM" id="SSF47616">
    <property type="entry name" value="GST C-terminal domain-like"/>
    <property type="match status" value="1"/>
</dbReference>
<evidence type="ECO:0000313" key="4">
    <source>
        <dbReference type="Proteomes" id="UP000192923"/>
    </source>
</evidence>
<dbReference type="CDD" id="cd00570">
    <property type="entry name" value="GST_N_family"/>
    <property type="match status" value="1"/>
</dbReference>
<proteinExistence type="predicted"/>
<dbReference type="AlphaFoldDB" id="A0A1Y6D440"/>
<evidence type="ECO:0000313" key="3">
    <source>
        <dbReference type="EMBL" id="SMF97427.1"/>
    </source>
</evidence>
<dbReference type="RefSeq" id="WP_085216463.1">
    <property type="nucleotide sequence ID" value="NZ_FXAM01000002.1"/>
</dbReference>
<keyword evidence="3" id="KW-0808">Transferase</keyword>
<dbReference type="STRING" id="1760988.SAMN02949497_0456"/>
<dbReference type="InterPro" id="IPR050983">
    <property type="entry name" value="GST_Omega/HSP26"/>
</dbReference>
<sequence>MSLEFYYLSGSPFAWKVWLALEHKRIPYTLRLMSVDAGDLKTPAYRAINPHGKVPAIVHDGFVLYESSAIVEYLEEAFPESGPPLWPTDPRLRAVGRRLAAEAEGFLYPPIRQVFEQLILRRDGPPDEAVLVKARAIAGKKMALLAESLRGPLFLGDPPTLADYAVYPLTALWVRLGTRRPDLDLAGAIPPALADWRARMEALPYLDATWPPHWRG</sequence>
<reference evidence="3 4" key="1">
    <citation type="submission" date="2016-12" db="EMBL/GenBank/DDBJ databases">
        <authorList>
            <person name="Song W.-J."/>
            <person name="Kurnit D.M."/>
        </authorList>
    </citation>
    <scope>NUCLEOTIDE SEQUENCE [LARGE SCALE GENOMIC DNA]</scope>
    <source>
        <strain evidence="3 4">175</strain>
    </source>
</reference>
<name>A0A1Y6D440_9GAMM</name>
<gene>
    <name evidence="3" type="ORF">SAMN02949497_0456</name>
</gene>
<dbReference type="SFLD" id="SFLDG00358">
    <property type="entry name" value="Main_(cytGST)"/>
    <property type="match status" value="1"/>
</dbReference>
<dbReference type="InterPro" id="IPR004045">
    <property type="entry name" value="Glutathione_S-Trfase_N"/>
</dbReference>
<dbReference type="PROSITE" id="PS50405">
    <property type="entry name" value="GST_CTER"/>
    <property type="match status" value="1"/>
</dbReference>
<dbReference type="GO" id="GO:0005737">
    <property type="term" value="C:cytoplasm"/>
    <property type="evidence" value="ECO:0007669"/>
    <property type="project" value="TreeGrafter"/>
</dbReference>
<dbReference type="SFLD" id="SFLDS00019">
    <property type="entry name" value="Glutathione_Transferase_(cytos"/>
    <property type="match status" value="1"/>
</dbReference>
<dbReference type="Gene3D" id="3.40.30.10">
    <property type="entry name" value="Glutaredoxin"/>
    <property type="match status" value="1"/>
</dbReference>
<dbReference type="EMBL" id="FXAM01000002">
    <property type="protein sequence ID" value="SMF97427.1"/>
    <property type="molecule type" value="Genomic_DNA"/>
</dbReference>
<dbReference type="OrthoDB" id="9797500at2"/>
<evidence type="ECO:0000259" key="2">
    <source>
        <dbReference type="PROSITE" id="PS50405"/>
    </source>
</evidence>
<dbReference type="Gene3D" id="1.20.1050.10">
    <property type="match status" value="1"/>
</dbReference>
<dbReference type="InterPro" id="IPR010987">
    <property type="entry name" value="Glutathione-S-Trfase_C-like"/>
</dbReference>
<dbReference type="InterPro" id="IPR040079">
    <property type="entry name" value="Glutathione_S-Trfase"/>
</dbReference>
<feature type="domain" description="GST C-terminal" evidence="2">
    <location>
        <begin position="89"/>
        <end position="216"/>
    </location>
</feature>
<dbReference type="Proteomes" id="UP000192923">
    <property type="component" value="Unassembled WGS sequence"/>
</dbReference>
<dbReference type="PROSITE" id="PS50404">
    <property type="entry name" value="GST_NTER"/>
    <property type="match status" value="1"/>
</dbReference>
<protein>
    <submittedName>
        <fullName evidence="3">Glutathione S-transferase</fullName>
    </submittedName>
</protein>
<accession>A0A1Y6D440</accession>
<dbReference type="GO" id="GO:0016740">
    <property type="term" value="F:transferase activity"/>
    <property type="evidence" value="ECO:0007669"/>
    <property type="project" value="UniProtKB-KW"/>
</dbReference>
<dbReference type="CDD" id="cd00299">
    <property type="entry name" value="GST_C_family"/>
    <property type="match status" value="1"/>
</dbReference>
<dbReference type="PANTHER" id="PTHR43968">
    <property type="match status" value="1"/>
</dbReference>
<dbReference type="Pfam" id="PF00043">
    <property type="entry name" value="GST_C"/>
    <property type="match status" value="1"/>
</dbReference>